<accession>A0A4C1XL62</accession>
<comment type="caution">
    <text evidence="2">The sequence shown here is derived from an EMBL/GenBank/DDBJ whole genome shotgun (WGS) entry which is preliminary data.</text>
</comment>
<sequence>MEKQLKFKLNLTYRSENRPRPIPPISTLRSPGAAVPFYPAHWAALGRLTAAGTTRTGRTLRALGTGTIALTSTRLNTAKLIAEKIAFATENTSARVGGRQRSPGQSHHLPWPLQHLGHMGRIAEAPRDTD</sequence>
<keyword evidence="3" id="KW-1185">Reference proteome</keyword>
<name>A0A4C1XL62_EUMVA</name>
<feature type="region of interest" description="Disordered" evidence="1">
    <location>
        <begin position="92"/>
        <end position="112"/>
    </location>
</feature>
<evidence type="ECO:0000313" key="2">
    <source>
        <dbReference type="EMBL" id="GBP63883.1"/>
    </source>
</evidence>
<evidence type="ECO:0000313" key="3">
    <source>
        <dbReference type="Proteomes" id="UP000299102"/>
    </source>
</evidence>
<protein>
    <submittedName>
        <fullName evidence="2">Uncharacterized protein</fullName>
    </submittedName>
</protein>
<reference evidence="2 3" key="1">
    <citation type="journal article" date="2019" name="Commun. Biol.">
        <title>The bagworm genome reveals a unique fibroin gene that provides high tensile strength.</title>
        <authorList>
            <person name="Kono N."/>
            <person name="Nakamura H."/>
            <person name="Ohtoshi R."/>
            <person name="Tomita M."/>
            <person name="Numata K."/>
            <person name="Arakawa K."/>
        </authorList>
    </citation>
    <scope>NUCLEOTIDE SEQUENCE [LARGE SCALE GENOMIC DNA]</scope>
</reference>
<proteinExistence type="predicted"/>
<evidence type="ECO:0000256" key="1">
    <source>
        <dbReference type="SAM" id="MobiDB-lite"/>
    </source>
</evidence>
<dbReference type="AlphaFoldDB" id="A0A4C1XL62"/>
<gene>
    <name evidence="2" type="ORF">EVAR_39545_1</name>
</gene>
<organism evidence="2 3">
    <name type="scientific">Eumeta variegata</name>
    <name type="common">Bagworm moth</name>
    <name type="synonym">Eumeta japonica</name>
    <dbReference type="NCBI Taxonomy" id="151549"/>
    <lineage>
        <taxon>Eukaryota</taxon>
        <taxon>Metazoa</taxon>
        <taxon>Ecdysozoa</taxon>
        <taxon>Arthropoda</taxon>
        <taxon>Hexapoda</taxon>
        <taxon>Insecta</taxon>
        <taxon>Pterygota</taxon>
        <taxon>Neoptera</taxon>
        <taxon>Endopterygota</taxon>
        <taxon>Lepidoptera</taxon>
        <taxon>Glossata</taxon>
        <taxon>Ditrysia</taxon>
        <taxon>Tineoidea</taxon>
        <taxon>Psychidae</taxon>
        <taxon>Oiketicinae</taxon>
        <taxon>Eumeta</taxon>
    </lineage>
</organism>
<dbReference type="EMBL" id="BGZK01000882">
    <property type="protein sequence ID" value="GBP63883.1"/>
    <property type="molecule type" value="Genomic_DNA"/>
</dbReference>
<dbReference type="Proteomes" id="UP000299102">
    <property type="component" value="Unassembled WGS sequence"/>
</dbReference>